<feature type="domain" description="Pyrroline-5-carboxylate reductase dimerisation" evidence="10">
    <location>
        <begin position="157"/>
        <end position="261"/>
    </location>
</feature>
<evidence type="ECO:0000256" key="2">
    <source>
        <dbReference type="ARBA" id="ARBA00022857"/>
    </source>
</evidence>
<keyword evidence="5" id="KW-0963">Cytoplasm</keyword>
<dbReference type="UniPathway" id="UPA00098">
    <property type="reaction ID" value="UER00361"/>
</dbReference>
<dbReference type="Proteomes" id="UP000325576">
    <property type="component" value="Unassembled WGS sequence"/>
</dbReference>
<dbReference type="GO" id="GO:0055129">
    <property type="term" value="P:L-proline biosynthetic process"/>
    <property type="evidence" value="ECO:0007669"/>
    <property type="project" value="UniProtKB-UniRule"/>
</dbReference>
<dbReference type="InterPro" id="IPR008927">
    <property type="entry name" value="6-PGluconate_DH-like_C_sf"/>
</dbReference>
<dbReference type="NCBIfam" id="TIGR00112">
    <property type="entry name" value="proC"/>
    <property type="match status" value="1"/>
</dbReference>
<dbReference type="Gene3D" id="3.40.50.720">
    <property type="entry name" value="NAD(P)-binding Rossmann-like Domain"/>
    <property type="match status" value="1"/>
</dbReference>
<dbReference type="InterPro" id="IPR000304">
    <property type="entry name" value="Pyrroline-COOH_reductase"/>
</dbReference>
<evidence type="ECO:0000313" key="12">
    <source>
        <dbReference type="Proteomes" id="UP000325576"/>
    </source>
</evidence>
<sequence length="267" mass="28335">MVISVLGAGMIGEALMSGLLRGGHKPEDLLFTTRRADHAQQLTAKYGVKAVETRAAVERADVLVVAVKPQDIHVTLEELSIAMTAHKLLVTVCAGLPTALFERRIGDVPVVRAMPNTPMMVGEAMSVLAAGRHATAEHVATVKTMFEHVGEVIELAEPQLDAVTALSGSGPAYFFYLVEAMVDAGIRLGLPRAIAEKLIIQSAVGSAKMLDESDDNPRSLREAVTSPGGTTISAIRELENRGVHTAVLAAIEAAHDRAVELGKQHDN</sequence>
<reference evidence="11 12" key="1">
    <citation type="journal article" date="2017" name="Poromechanics V (2013)">
        <title>Genomic Characterization of the Arsenic-Tolerant Actinobacterium, &lt;i&gt;Rhodococcus erythropolis&lt;/i&gt; S43.</title>
        <authorList>
            <person name="Retamal-Morales G."/>
            <person name="Mehnert M."/>
            <person name="Schwabe R."/>
            <person name="Tischler D."/>
            <person name="Schloemann M."/>
            <person name="Levican G.J."/>
        </authorList>
    </citation>
    <scope>NUCLEOTIDE SEQUENCE [LARGE SCALE GENOMIC DNA]</scope>
    <source>
        <strain evidence="11 12">S43</strain>
    </source>
</reference>
<keyword evidence="3 5" id="KW-0560">Oxidoreductase</keyword>
<dbReference type="HAMAP" id="MF_01925">
    <property type="entry name" value="P5C_reductase"/>
    <property type="match status" value="1"/>
</dbReference>
<comment type="catalytic activity">
    <reaction evidence="5 8">
        <text>L-proline + NADP(+) = (S)-1-pyrroline-5-carboxylate + NADPH + 2 H(+)</text>
        <dbReference type="Rhea" id="RHEA:14109"/>
        <dbReference type="ChEBI" id="CHEBI:15378"/>
        <dbReference type="ChEBI" id="CHEBI:17388"/>
        <dbReference type="ChEBI" id="CHEBI:57783"/>
        <dbReference type="ChEBI" id="CHEBI:58349"/>
        <dbReference type="ChEBI" id="CHEBI:60039"/>
        <dbReference type="EC" id="1.5.1.2"/>
    </reaction>
</comment>
<accession>A0A0C3AC75</accession>
<keyword evidence="5 8" id="KW-0028">Amino-acid biosynthesis</keyword>
<proteinExistence type="inferred from homology"/>
<dbReference type="GO" id="GO:0004735">
    <property type="term" value="F:pyrroline-5-carboxylate reductase activity"/>
    <property type="evidence" value="ECO:0007669"/>
    <property type="project" value="UniProtKB-UniRule"/>
</dbReference>
<feature type="domain" description="Pyrroline-5-carboxylate reductase catalytic N-terminal" evidence="9">
    <location>
        <begin position="3"/>
        <end position="95"/>
    </location>
</feature>
<organism evidence="11 12">
    <name type="scientific">Rhodococcus erythropolis</name>
    <name type="common">Arthrobacter picolinophilus</name>
    <dbReference type="NCBI Taxonomy" id="1833"/>
    <lineage>
        <taxon>Bacteria</taxon>
        <taxon>Bacillati</taxon>
        <taxon>Actinomycetota</taxon>
        <taxon>Actinomycetes</taxon>
        <taxon>Mycobacteriales</taxon>
        <taxon>Nocardiaceae</taxon>
        <taxon>Rhodococcus</taxon>
        <taxon>Rhodococcus erythropolis group</taxon>
    </lineage>
</organism>
<evidence type="ECO:0000256" key="3">
    <source>
        <dbReference type="ARBA" id="ARBA00023002"/>
    </source>
</evidence>
<dbReference type="SUPFAM" id="SSF51735">
    <property type="entry name" value="NAD(P)-binding Rossmann-fold domains"/>
    <property type="match status" value="1"/>
</dbReference>
<dbReference type="GO" id="GO:0005737">
    <property type="term" value="C:cytoplasm"/>
    <property type="evidence" value="ECO:0007669"/>
    <property type="project" value="UniProtKB-SubCell"/>
</dbReference>
<dbReference type="Pfam" id="PF14748">
    <property type="entry name" value="P5CR_dimer"/>
    <property type="match status" value="1"/>
</dbReference>
<feature type="binding site" evidence="7">
    <location>
        <begin position="66"/>
        <end position="69"/>
    </location>
    <ligand>
        <name>NADP(+)</name>
        <dbReference type="ChEBI" id="CHEBI:58349"/>
    </ligand>
</feature>
<evidence type="ECO:0000256" key="5">
    <source>
        <dbReference type="HAMAP-Rule" id="MF_01925"/>
    </source>
</evidence>
<dbReference type="InterPro" id="IPR036291">
    <property type="entry name" value="NAD(P)-bd_dom_sf"/>
</dbReference>
<feature type="binding site" evidence="7">
    <location>
        <position position="33"/>
    </location>
    <ligand>
        <name>NADP(+)</name>
        <dbReference type="ChEBI" id="CHEBI:58349"/>
    </ligand>
</feature>
<dbReference type="PANTHER" id="PTHR11645">
    <property type="entry name" value="PYRROLINE-5-CARBOXYLATE REDUCTASE"/>
    <property type="match status" value="1"/>
</dbReference>
<evidence type="ECO:0000259" key="9">
    <source>
        <dbReference type="Pfam" id="PF03807"/>
    </source>
</evidence>
<dbReference type="SUPFAM" id="SSF48179">
    <property type="entry name" value="6-phosphogluconate dehydrogenase C-terminal domain-like"/>
    <property type="match status" value="1"/>
</dbReference>
<evidence type="ECO:0000256" key="6">
    <source>
        <dbReference type="NCBIfam" id="TIGR00112"/>
    </source>
</evidence>
<evidence type="ECO:0000259" key="10">
    <source>
        <dbReference type="Pfam" id="PF14748"/>
    </source>
</evidence>
<dbReference type="AlphaFoldDB" id="A0A0C3AC75"/>
<dbReference type="Gene3D" id="1.10.3730.10">
    <property type="entry name" value="ProC C-terminal domain-like"/>
    <property type="match status" value="1"/>
</dbReference>
<keyword evidence="2 5" id="KW-0521">NADP</keyword>
<comment type="pathway">
    <text evidence="5 8">Amino-acid biosynthesis; L-proline biosynthesis; L-proline from L-glutamate 5-semialdehyde: step 1/1.</text>
</comment>
<dbReference type="PIRSF" id="PIRSF000193">
    <property type="entry name" value="Pyrrol-5-carb_rd"/>
    <property type="match status" value="1"/>
</dbReference>
<name>A0A0C3AC75_RHOER</name>
<comment type="function">
    <text evidence="4 5">Catalyzes the reduction of 1-pyrroline-5-carboxylate (PCA) to L-proline.</text>
</comment>
<dbReference type="EMBL" id="MRBO01000455">
    <property type="protein sequence ID" value="KAB2584255.1"/>
    <property type="molecule type" value="Genomic_DNA"/>
</dbReference>
<gene>
    <name evidence="5" type="primary">proC</name>
    <name evidence="11" type="ORF">BS297_16475</name>
</gene>
<dbReference type="PROSITE" id="PS00521">
    <property type="entry name" value="P5CR"/>
    <property type="match status" value="1"/>
</dbReference>
<dbReference type="FunFam" id="1.10.3730.10:FF:000001">
    <property type="entry name" value="Pyrroline-5-carboxylate reductase"/>
    <property type="match status" value="1"/>
</dbReference>
<dbReference type="InterPro" id="IPR053790">
    <property type="entry name" value="P5CR-like_CS"/>
</dbReference>
<evidence type="ECO:0000313" key="11">
    <source>
        <dbReference type="EMBL" id="KAB2584255.1"/>
    </source>
</evidence>
<protein>
    <recommendedName>
        <fullName evidence="5 6">Pyrroline-5-carboxylate reductase</fullName>
        <shortName evidence="5">P5C reductase</shortName>
        <shortName evidence="5">P5CR</shortName>
        <ecNumber evidence="5 6">1.5.1.2</ecNumber>
    </recommendedName>
    <alternativeName>
        <fullName evidence="5">PCA reductase</fullName>
    </alternativeName>
</protein>
<dbReference type="InterPro" id="IPR029036">
    <property type="entry name" value="P5CR_dimer"/>
</dbReference>
<evidence type="ECO:0000256" key="7">
    <source>
        <dbReference type="PIRSR" id="PIRSR000193-1"/>
    </source>
</evidence>
<evidence type="ECO:0000256" key="1">
    <source>
        <dbReference type="ARBA" id="ARBA00005525"/>
    </source>
</evidence>
<dbReference type="Pfam" id="PF03807">
    <property type="entry name" value="F420_oxidored"/>
    <property type="match status" value="1"/>
</dbReference>
<dbReference type="PANTHER" id="PTHR11645:SF0">
    <property type="entry name" value="PYRROLINE-5-CARBOXYLATE REDUCTASE 3"/>
    <property type="match status" value="1"/>
</dbReference>
<comment type="subcellular location">
    <subcellularLocation>
        <location evidence="5">Cytoplasm</location>
    </subcellularLocation>
</comment>
<dbReference type="EC" id="1.5.1.2" evidence="5 6"/>
<comment type="caution">
    <text evidence="11">The sequence shown here is derived from an EMBL/GenBank/DDBJ whole genome shotgun (WGS) entry which is preliminary data.</text>
</comment>
<keyword evidence="5 8" id="KW-0641">Proline biosynthesis</keyword>
<dbReference type="InterPro" id="IPR028939">
    <property type="entry name" value="P5C_Rdtase_cat_N"/>
</dbReference>
<comment type="similarity">
    <text evidence="1 5 8">Belongs to the pyrroline-5-carboxylate reductase family.</text>
</comment>
<comment type="catalytic activity">
    <reaction evidence="5">
        <text>L-proline + NAD(+) = (S)-1-pyrroline-5-carboxylate + NADH + 2 H(+)</text>
        <dbReference type="Rhea" id="RHEA:14105"/>
        <dbReference type="ChEBI" id="CHEBI:15378"/>
        <dbReference type="ChEBI" id="CHEBI:17388"/>
        <dbReference type="ChEBI" id="CHEBI:57540"/>
        <dbReference type="ChEBI" id="CHEBI:57945"/>
        <dbReference type="ChEBI" id="CHEBI:60039"/>
        <dbReference type="EC" id="1.5.1.2"/>
    </reaction>
</comment>
<evidence type="ECO:0000256" key="4">
    <source>
        <dbReference type="ARBA" id="ARBA00058118"/>
    </source>
</evidence>
<evidence type="ECO:0000256" key="8">
    <source>
        <dbReference type="RuleBase" id="RU003903"/>
    </source>
</evidence>